<comment type="caution">
    <text evidence="6">The sequence shown here is derived from an EMBL/GenBank/DDBJ whole genome shotgun (WGS) entry which is preliminary data.</text>
</comment>
<evidence type="ECO:0000256" key="1">
    <source>
        <dbReference type="ARBA" id="ARBA00024353"/>
    </source>
</evidence>
<evidence type="ECO:0000259" key="5">
    <source>
        <dbReference type="Pfam" id="PF13490"/>
    </source>
</evidence>
<feature type="transmembrane region" description="Helical" evidence="4">
    <location>
        <begin position="94"/>
        <end position="112"/>
    </location>
</feature>
<evidence type="ECO:0000256" key="3">
    <source>
        <dbReference type="SAM" id="MobiDB-lite"/>
    </source>
</evidence>
<reference evidence="6" key="1">
    <citation type="submission" date="2021-04" db="EMBL/GenBank/DDBJ databases">
        <title>Sinoanaerobacter chloroacetimidivorans sp. nov., an obligate anaerobic bacterium isolated from anaerobic sludge.</title>
        <authorList>
            <person name="Bao Y."/>
        </authorList>
    </citation>
    <scope>NUCLEOTIDE SEQUENCE</scope>
    <source>
        <strain evidence="6">BAD-6</strain>
    </source>
</reference>
<evidence type="ECO:0000256" key="2">
    <source>
        <dbReference type="ARBA" id="ARBA00024438"/>
    </source>
</evidence>
<organism evidence="6 7">
    <name type="scientific">Sinanaerobacter chloroacetimidivorans</name>
    <dbReference type="NCBI Taxonomy" id="2818044"/>
    <lineage>
        <taxon>Bacteria</taxon>
        <taxon>Bacillati</taxon>
        <taxon>Bacillota</taxon>
        <taxon>Clostridia</taxon>
        <taxon>Peptostreptococcales</taxon>
        <taxon>Anaerovoracaceae</taxon>
        <taxon>Sinanaerobacter</taxon>
    </lineage>
</organism>
<accession>A0A8J7VX63</accession>
<feature type="compositionally biased region" description="Basic and acidic residues" evidence="3">
    <location>
        <begin position="174"/>
        <end position="189"/>
    </location>
</feature>
<dbReference type="Proteomes" id="UP000675664">
    <property type="component" value="Unassembled WGS sequence"/>
</dbReference>
<dbReference type="RefSeq" id="WP_227016823.1">
    <property type="nucleotide sequence ID" value="NZ_JAGSND010000001.1"/>
</dbReference>
<gene>
    <name evidence="6" type="ORF">KCX82_02325</name>
</gene>
<protein>
    <recommendedName>
        <fullName evidence="2">Anti-sigma-W factor RsiW</fullName>
    </recommendedName>
</protein>
<keyword evidence="7" id="KW-1185">Reference proteome</keyword>
<dbReference type="Pfam" id="PF13490">
    <property type="entry name" value="zf-HC2"/>
    <property type="match status" value="1"/>
</dbReference>
<dbReference type="Gene3D" id="1.10.10.1320">
    <property type="entry name" value="Anti-sigma factor, zinc-finger domain"/>
    <property type="match status" value="1"/>
</dbReference>
<reference evidence="6" key="2">
    <citation type="submission" date="2021-04" db="EMBL/GenBank/DDBJ databases">
        <authorList>
            <person name="Liu J."/>
        </authorList>
    </citation>
    <scope>NUCLEOTIDE SEQUENCE</scope>
    <source>
        <strain evidence="6">BAD-6</strain>
    </source>
</reference>
<dbReference type="InterPro" id="IPR027383">
    <property type="entry name" value="Znf_put"/>
</dbReference>
<evidence type="ECO:0000313" key="6">
    <source>
        <dbReference type="EMBL" id="MBR0596702.1"/>
    </source>
</evidence>
<feature type="region of interest" description="Disordered" evidence="3">
    <location>
        <begin position="159"/>
        <end position="228"/>
    </location>
</feature>
<keyword evidence="4" id="KW-1133">Transmembrane helix</keyword>
<dbReference type="AlphaFoldDB" id="A0A8J7VX63"/>
<evidence type="ECO:0000256" key="4">
    <source>
        <dbReference type="SAM" id="Phobius"/>
    </source>
</evidence>
<name>A0A8J7VX63_9FIRM</name>
<evidence type="ECO:0000313" key="7">
    <source>
        <dbReference type="Proteomes" id="UP000675664"/>
    </source>
</evidence>
<keyword evidence="4" id="KW-0472">Membrane</keyword>
<feature type="domain" description="Putative zinc-finger" evidence="5">
    <location>
        <begin position="3"/>
        <end position="36"/>
    </location>
</feature>
<dbReference type="InterPro" id="IPR041916">
    <property type="entry name" value="Anti_sigma_zinc_sf"/>
</dbReference>
<proteinExistence type="inferred from homology"/>
<sequence>MNCNEIRDVLSLYIDDMLEESLVKEVEEHLATCVSCKKEYTDIADMVNHLREIPEAALPASFEMKWKAALAEEKSKSNVISIYHKKILKNKWRLAGSIAAVFAVGVLSFGFYQDIAGILPEKMIGSNQSGLESKQYSAMGTEADELTPEALSMMKLPEQDAAVQDQQESFTADSLKKQEAASKEAREEMPQTPQVQLYLAEDSSAEDRVQESGNVSSESAAGIAENESSDDLTISRHYKIPELKSVEDCNRSLINQGIEKNSAAVHYYNSLIEDKLSGLDYQLTDSVYDTATGEWHFKIFIFRDEVGNTYNKEIVIIGKDGKIEVLYADERMGL</sequence>
<dbReference type="EMBL" id="JAGSND010000001">
    <property type="protein sequence ID" value="MBR0596702.1"/>
    <property type="molecule type" value="Genomic_DNA"/>
</dbReference>
<comment type="similarity">
    <text evidence="1">Belongs to the zinc-associated anti-sigma factor (ZAS) superfamily. Anti-sigma-W factor family.</text>
</comment>
<keyword evidence="4" id="KW-0812">Transmembrane</keyword>